<name>A0A6J7WJG5_9CAUD</name>
<dbReference type="EMBL" id="LR798254">
    <property type="protein sequence ID" value="CAB5217950.1"/>
    <property type="molecule type" value="Genomic_DNA"/>
</dbReference>
<sequence>MKLNPEVVKNLYASLYCCYPFTKWKMPLPEEIDFVVTSDPETMGTYLYDTGEDYEHTITISSARCGHYYTVITTLAHEMIHLSFHRQKGDKWMLHGKPFRTRCKLVATELGFDPLEL</sequence>
<gene>
    <name evidence="2" type="ORF">UFOVP202_27</name>
</gene>
<protein>
    <submittedName>
        <fullName evidence="2">SprT-like</fullName>
    </submittedName>
</protein>
<accession>A0A6J7WJG5</accession>
<dbReference type="Pfam" id="PF10263">
    <property type="entry name" value="SprT-like"/>
    <property type="match status" value="1"/>
</dbReference>
<organism evidence="2">
    <name type="scientific">uncultured Caudovirales phage</name>
    <dbReference type="NCBI Taxonomy" id="2100421"/>
    <lineage>
        <taxon>Viruses</taxon>
        <taxon>Duplodnaviria</taxon>
        <taxon>Heunggongvirae</taxon>
        <taxon>Uroviricota</taxon>
        <taxon>Caudoviricetes</taxon>
        <taxon>Peduoviridae</taxon>
        <taxon>Maltschvirus</taxon>
        <taxon>Maltschvirus maltsch</taxon>
    </lineage>
</organism>
<evidence type="ECO:0000259" key="1">
    <source>
        <dbReference type="Pfam" id="PF10263"/>
    </source>
</evidence>
<dbReference type="GO" id="GO:0006950">
    <property type="term" value="P:response to stress"/>
    <property type="evidence" value="ECO:0007669"/>
    <property type="project" value="UniProtKB-ARBA"/>
</dbReference>
<evidence type="ECO:0000313" key="2">
    <source>
        <dbReference type="EMBL" id="CAB5217950.1"/>
    </source>
</evidence>
<reference evidence="2" key="1">
    <citation type="submission" date="2020-05" db="EMBL/GenBank/DDBJ databases">
        <authorList>
            <person name="Chiriac C."/>
            <person name="Salcher M."/>
            <person name="Ghai R."/>
            <person name="Kavagutti S V."/>
        </authorList>
    </citation>
    <scope>NUCLEOTIDE SEQUENCE</scope>
</reference>
<feature type="domain" description="SprT-like" evidence="1">
    <location>
        <begin position="41"/>
        <end position="107"/>
    </location>
</feature>
<dbReference type="InterPro" id="IPR006640">
    <property type="entry name" value="SprT-like_domain"/>
</dbReference>
<proteinExistence type="predicted"/>